<protein>
    <submittedName>
        <fullName evidence="1">10886_t:CDS:1</fullName>
    </submittedName>
</protein>
<proteinExistence type="predicted"/>
<evidence type="ECO:0000313" key="2">
    <source>
        <dbReference type="Proteomes" id="UP000789525"/>
    </source>
</evidence>
<dbReference type="EMBL" id="CAJVPT010002261">
    <property type="protein sequence ID" value="CAG8478111.1"/>
    <property type="molecule type" value="Genomic_DNA"/>
</dbReference>
<name>A0ACA9KJY3_9GLOM</name>
<sequence>MSSIRRARKPPQEEEDASKLKFGEDFEAEEFLFISEVALLLEKTPETQKNTR</sequence>
<comment type="caution">
    <text evidence="1">The sequence shown here is derived from an EMBL/GenBank/DDBJ whole genome shotgun (WGS) entry which is preliminary data.</text>
</comment>
<organism evidence="1 2">
    <name type="scientific">Acaulospora colombiana</name>
    <dbReference type="NCBI Taxonomy" id="27376"/>
    <lineage>
        <taxon>Eukaryota</taxon>
        <taxon>Fungi</taxon>
        <taxon>Fungi incertae sedis</taxon>
        <taxon>Mucoromycota</taxon>
        <taxon>Glomeromycotina</taxon>
        <taxon>Glomeromycetes</taxon>
        <taxon>Diversisporales</taxon>
        <taxon>Acaulosporaceae</taxon>
        <taxon>Acaulospora</taxon>
    </lineage>
</organism>
<reference evidence="1" key="1">
    <citation type="submission" date="2021-06" db="EMBL/GenBank/DDBJ databases">
        <authorList>
            <person name="Kallberg Y."/>
            <person name="Tangrot J."/>
            <person name="Rosling A."/>
        </authorList>
    </citation>
    <scope>NUCLEOTIDE SEQUENCE</scope>
    <source>
        <strain evidence="1">CL356</strain>
    </source>
</reference>
<dbReference type="Proteomes" id="UP000789525">
    <property type="component" value="Unassembled WGS sequence"/>
</dbReference>
<accession>A0ACA9KJY3</accession>
<keyword evidence="2" id="KW-1185">Reference proteome</keyword>
<gene>
    <name evidence="1" type="ORF">ACOLOM_LOCUS1880</name>
</gene>
<evidence type="ECO:0000313" key="1">
    <source>
        <dbReference type="EMBL" id="CAG8478111.1"/>
    </source>
</evidence>